<organism evidence="20">
    <name type="scientific">Notodromas monacha</name>
    <dbReference type="NCBI Taxonomy" id="399045"/>
    <lineage>
        <taxon>Eukaryota</taxon>
        <taxon>Metazoa</taxon>
        <taxon>Ecdysozoa</taxon>
        <taxon>Arthropoda</taxon>
        <taxon>Crustacea</taxon>
        <taxon>Oligostraca</taxon>
        <taxon>Ostracoda</taxon>
        <taxon>Podocopa</taxon>
        <taxon>Podocopida</taxon>
        <taxon>Cypridocopina</taxon>
        <taxon>Cypridoidea</taxon>
        <taxon>Cyprididae</taxon>
        <taxon>Notodromas</taxon>
    </lineage>
</organism>
<dbReference type="EMBL" id="OA884588">
    <property type="protein sequence ID" value="CAD7280997.1"/>
    <property type="molecule type" value="Genomic_DNA"/>
</dbReference>
<accession>A0A7R9GHB6</accession>
<evidence type="ECO:0000256" key="18">
    <source>
        <dbReference type="ARBA" id="ARBA00029893"/>
    </source>
</evidence>
<evidence type="ECO:0000256" key="1">
    <source>
        <dbReference type="ARBA" id="ARBA00001946"/>
    </source>
</evidence>
<dbReference type="PANTHER" id="PTHR13619:SF0">
    <property type="entry name" value="PHOSPHATIDATE CYTIDYLYLTRANSFERASE, MITOCHONDRIAL"/>
    <property type="match status" value="1"/>
</dbReference>
<dbReference type="GO" id="GO:0004605">
    <property type="term" value="F:phosphatidate cytidylyltransferase activity"/>
    <property type="evidence" value="ECO:0007669"/>
    <property type="project" value="UniProtKB-EC"/>
</dbReference>
<comment type="pathway">
    <text evidence="3">Phospholipid metabolism; CDP-diacylglycerol biosynthesis; CDP-diacylglycerol from sn-glycerol 3-phosphate: step 3/3.</text>
</comment>
<feature type="non-terminal residue" evidence="20">
    <location>
        <position position="1"/>
    </location>
</feature>
<dbReference type="OrthoDB" id="341477at2759"/>
<keyword evidence="14" id="KW-0496">Mitochondrion</keyword>
<protein>
    <recommendedName>
        <fullName evidence="7">Phosphatidate cytidylyltransferase, mitochondrial</fullName>
        <ecNumber evidence="6">2.7.7.41</ecNumber>
    </recommendedName>
    <alternativeName>
        <fullName evidence="18">CDP-diacylglycerol synthase</fullName>
    </alternativeName>
    <alternativeName>
        <fullName evidence="19">Mitochondrial translocator assembly and maintenance protein 41 homolog</fullName>
    </alternativeName>
</protein>
<evidence type="ECO:0000256" key="16">
    <source>
        <dbReference type="ARBA" id="ARBA00023209"/>
    </source>
</evidence>
<dbReference type="Pfam" id="PF09139">
    <property type="entry name" value="Tam41_Mmp37"/>
    <property type="match status" value="1"/>
</dbReference>
<evidence type="ECO:0000256" key="11">
    <source>
        <dbReference type="ARBA" id="ARBA00022792"/>
    </source>
</evidence>
<keyword evidence="8" id="KW-0444">Lipid biosynthesis</keyword>
<comment type="subcellular location">
    <subcellularLocation>
        <location evidence="2">Mitochondrion inner membrane</location>
        <topology evidence="2">Peripheral membrane protein</topology>
        <orientation evidence="2">Matrix side</orientation>
    </subcellularLocation>
</comment>
<evidence type="ECO:0000256" key="7">
    <source>
        <dbReference type="ARBA" id="ARBA00018337"/>
    </source>
</evidence>
<evidence type="ECO:0000256" key="6">
    <source>
        <dbReference type="ARBA" id="ARBA00012487"/>
    </source>
</evidence>
<evidence type="ECO:0000256" key="15">
    <source>
        <dbReference type="ARBA" id="ARBA00023136"/>
    </source>
</evidence>
<evidence type="ECO:0000256" key="3">
    <source>
        <dbReference type="ARBA" id="ARBA00005119"/>
    </source>
</evidence>
<dbReference type="GO" id="GO:0005743">
    <property type="term" value="C:mitochondrial inner membrane"/>
    <property type="evidence" value="ECO:0007669"/>
    <property type="project" value="UniProtKB-SubCell"/>
</dbReference>
<evidence type="ECO:0000256" key="10">
    <source>
        <dbReference type="ARBA" id="ARBA00022695"/>
    </source>
</evidence>
<evidence type="ECO:0000256" key="14">
    <source>
        <dbReference type="ARBA" id="ARBA00023128"/>
    </source>
</evidence>
<evidence type="ECO:0000313" key="20">
    <source>
        <dbReference type="EMBL" id="CAD7280997.1"/>
    </source>
</evidence>
<evidence type="ECO:0000256" key="19">
    <source>
        <dbReference type="ARBA" id="ARBA00031502"/>
    </source>
</evidence>
<evidence type="ECO:0000256" key="13">
    <source>
        <dbReference type="ARBA" id="ARBA00023098"/>
    </source>
</evidence>
<evidence type="ECO:0000313" key="21">
    <source>
        <dbReference type="Proteomes" id="UP000678499"/>
    </source>
</evidence>
<name>A0A7R9GHB6_9CRUS</name>
<proteinExistence type="inferred from homology"/>
<comment type="cofactor">
    <cofactor evidence="1">
        <name>Mg(2+)</name>
        <dbReference type="ChEBI" id="CHEBI:18420"/>
    </cofactor>
</comment>
<keyword evidence="13" id="KW-0443">Lipid metabolism</keyword>
<keyword evidence="21" id="KW-1185">Reference proteome</keyword>
<dbReference type="EC" id="2.7.7.41" evidence="6"/>
<keyword evidence="15" id="KW-0472">Membrane</keyword>
<comment type="pathway">
    <text evidence="4">Lipid metabolism.</text>
</comment>
<dbReference type="UniPathway" id="UPA00557">
    <property type="reaction ID" value="UER00614"/>
</dbReference>
<dbReference type="GO" id="GO:0016024">
    <property type="term" value="P:CDP-diacylglycerol biosynthetic process"/>
    <property type="evidence" value="ECO:0007669"/>
    <property type="project" value="UniProtKB-UniPathway"/>
</dbReference>
<keyword evidence="11" id="KW-0999">Mitochondrion inner membrane</keyword>
<keyword evidence="9" id="KW-0808">Transferase</keyword>
<sequence length="428" mass="48295">MVQIVGFNVAKTMKFLSTLPQAGTFAIAYGSGVYQQLGQSTKGKMVDLILVVDNPASWHSDNLRLNPDHYSFLRHLGPSRLTDIQRKFGAKLYFNPMVDYDDMSFKYGVIHMDDFLCDLLEWEDLYVAGRLHKPVYYLNTKFSNRVASALSKNLRSAVLAALLILPPEFSEEMLFKTIAGISYSGDVRMTFGEDQNKVSNIVEAQMPAFRELYGPTLDTMKDWLEFCNRRAIFEQDITPAAKFHHLNLLPSNVSEGLTEIYKSRKMGGSIEDCEDAILAAAHDPDARDILLWRMSEIVKKSSAGQAVKGACTAGARKALSYGGQKVLKWLTSVRRTSRCRAPVIRSFSASTQPEKKIDGKDALPPAEYRQIFPEFLPNPRLDWRNKLREKLERADMLQRRKHIEIPEFYVGTIMAVVVSDPHAPGKSS</sequence>
<evidence type="ECO:0000256" key="8">
    <source>
        <dbReference type="ARBA" id="ARBA00022516"/>
    </source>
</evidence>
<evidence type="ECO:0000256" key="12">
    <source>
        <dbReference type="ARBA" id="ARBA00022842"/>
    </source>
</evidence>
<keyword evidence="12" id="KW-0460">Magnesium</keyword>
<dbReference type="AlphaFoldDB" id="A0A7R9GHB6"/>
<dbReference type="PANTHER" id="PTHR13619">
    <property type="entry name" value="PHOSPHATIDATE CYTIDYLYLTRANSFERASE, MITOCHONDRIAL"/>
    <property type="match status" value="1"/>
</dbReference>
<dbReference type="GO" id="GO:0032049">
    <property type="term" value="P:cardiolipin biosynthetic process"/>
    <property type="evidence" value="ECO:0007669"/>
    <property type="project" value="InterPro"/>
</dbReference>
<keyword evidence="10" id="KW-0548">Nucleotidyltransferase</keyword>
<keyword evidence="17" id="KW-1208">Phospholipid metabolism</keyword>
<comment type="similarity">
    <text evidence="5">Belongs to the TAM41 family.</text>
</comment>
<dbReference type="Proteomes" id="UP000678499">
    <property type="component" value="Unassembled WGS sequence"/>
</dbReference>
<reference evidence="20" key="1">
    <citation type="submission" date="2020-11" db="EMBL/GenBank/DDBJ databases">
        <authorList>
            <person name="Tran Van P."/>
        </authorList>
    </citation>
    <scope>NUCLEOTIDE SEQUENCE</scope>
</reference>
<dbReference type="EMBL" id="CAJPEX010002551">
    <property type="protein sequence ID" value="CAG0921149.1"/>
    <property type="molecule type" value="Genomic_DNA"/>
</dbReference>
<keyword evidence="16" id="KW-0594">Phospholipid biosynthesis</keyword>
<evidence type="ECO:0000256" key="4">
    <source>
        <dbReference type="ARBA" id="ARBA00005189"/>
    </source>
</evidence>
<evidence type="ECO:0000256" key="17">
    <source>
        <dbReference type="ARBA" id="ARBA00023264"/>
    </source>
</evidence>
<evidence type="ECO:0000256" key="5">
    <source>
        <dbReference type="ARBA" id="ARBA00005458"/>
    </source>
</evidence>
<gene>
    <name evidence="20" type="ORF">NMOB1V02_LOCUS8652</name>
</gene>
<evidence type="ECO:0000256" key="9">
    <source>
        <dbReference type="ARBA" id="ARBA00022679"/>
    </source>
</evidence>
<dbReference type="InterPro" id="IPR015222">
    <property type="entry name" value="Tam41"/>
</dbReference>
<evidence type="ECO:0000256" key="2">
    <source>
        <dbReference type="ARBA" id="ARBA00004443"/>
    </source>
</evidence>